<organism evidence="2 3">
    <name type="scientific">Zizania palustris</name>
    <name type="common">Northern wild rice</name>
    <dbReference type="NCBI Taxonomy" id="103762"/>
    <lineage>
        <taxon>Eukaryota</taxon>
        <taxon>Viridiplantae</taxon>
        <taxon>Streptophyta</taxon>
        <taxon>Embryophyta</taxon>
        <taxon>Tracheophyta</taxon>
        <taxon>Spermatophyta</taxon>
        <taxon>Magnoliopsida</taxon>
        <taxon>Liliopsida</taxon>
        <taxon>Poales</taxon>
        <taxon>Poaceae</taxon>
        <taxon>BOP clade</taxon>
        <taxon>Oryzoideae</taxon>
        <taxon>Oryzeae</taxon>
        <taxon>Zizaniinae</taxon>
        <taxon>Zizania</taxon>
    </lineage>
</organism>
<dbReference type="EMBL" id="JAAALK010000079">
    <property type="protein sequence ID" value="KAG8097197.1"/>
    <property type="molecule type" value="Genomic_DNA"/>
</dbReference>
<comment type="caution">
    <text evidence="2">The sequence shown here is derived from an EMBL/GenBank/DDBJ whole genome shotgun (WGS) entry which is preliminary data.</text>
</comment>
<feature type="region of interest" description="Disordered" evidence="1">
    <location>
        <begin position="103"/>
        <end position="166"/>
    </location>
</feature>
<accession>A0A8J6BUZ9</accession>
<dbReference type="Proteomes" id="UP000729402">
    <property type="component" value="Unassembled WGS sequence"/>
</dbReference>
<sequence>MHCLASWLCPLPDQRLSCPSSTVTHPCELRSSLHPRLQHPPVTSTLPALAKSVSEELRAAVGRSGDGASGTAVRVRRFEDGARAEQATGLRRRCGCQRRALAGSGGVGRGAGAGNGAKLTEQSQRGAGVGGSWRRRRAPANSRAVGRGAGLTAEPSWPAAEGLGAV</sequence>
<evidence type="ECO:0000313" key="3">
    <source>
        <dbReference type="Proteomes" id="UP000729402"/>
    </source>
</evidence>
<dbReference type="AlphaFoldDB" id="A0A8J6BUZ9"/>
<keyword evidence="3" id="KW-1185">Reference proteome</keyword>
<evidence type="ECO:0000256" key="1">
    <source>
        <dbReference type="SAM" id="MobiDB-lite"/>
    </source>
</evidence>
<name>A0A8J6BUZ9_ZIZPA</name>
<evidence type="ECO:0000313" key="2">
    <source>
        <dbReference type="EMBL" id="KAG8097197.1"/>
    </source>
</evidence>
<feature type="compositionally biased region" description="Gly residues" evidence="1">
    <location>
        <begin position="103"/>
        <end position="115"/>
    </location>
</feature>
<reference evidence="2" key="1">
    <citation type="journal article" date="2021" name="bioRxiv">
        <title>Whole Genome Assembly and Annotation of Northern Wild Rice, Zizania palustris L., Supports a Whole Genome Duplication in the Zizania Genus.</title>
        <authorList>
            <person name="Haas M."/>
            <person name="Kono T."/>
            <person name="Macchietto M."/>
            <person name="Millas R."/>
            <person name="McGilp L."/>
            <person name="Shao M."/>
            <person name="Duquette J."/>
            <person name="Hirsch C.N."/>
            <person name="Kimball J."/>
        </authorList>
    </citation>
    <scope>NUCLEOTIDE SEQUENCE</scope>
    <source>
        <tissue evidence="2">Fresh leaf tissue</tissue>
    </source>
</reference>
<reference evidence="2" key="2">
    <citation type="submission" date="2021-02" db="EMBL/GenBank/DDBJ databases">
        <authorList>
            <person name="Kimball J.A."/>
            <person name="Haas M.W."/>
            <person name="Macchietto M."/>
            <person name="Kono T."/>
            <person name="Duquette J."/>
            <person name="Shao M."/>
        </authorList>
    </citation>
    <scope>NUCLEOTIDE SEQUENCE</scope>
    <source>
        <tissue evidence="2">Fresh leaf tissue</tissue>
    </source>
</reference>
<proteinExistence type="predicted"/>
<gene>
    <name evidence="2" type="ORF">GUJ93_ZPchr0013g37666</name>
</gene>
<protein>
    <submittedName>
        <fullName evidence="2">Uncharacterized protein</fullName>
    </submittedName>
</protein>